<comment type="caution">
    <text evidence="3">The sequence shown here is derived from an EMBL/GenBank/DDBJ whole genome shotgun (WGS) entry which is preliminary data.</text>
</comment>
<keyword evidence="1" id="KW-0812">Transmembrane</keyword>
<keyword evidence="1" id="KW-0472">Membrane</keyword>
<proteinExistence type="predicted"/>
<dbReference type="Proteomes" id="UP000319859">
    <property type="component" value="Unassembled WGS sequence"/>
</dbReference>
<accession>A0A560EIZ7</accession>
<reference evidence="3 4" key="1">
    <citation type="submission" date="2019-06" db="EMBL/GenBank/DDBJ databases">
        <title>Genomic Encyclopedia of Type Strains, Phase IV (KMG-V): Genome sequencing to study the core and pangenomes of soil and plant-associated prokaryotes.</title>
        <authorList>
            <person name="Whitman W."/>
        </authorList>
    </citation>
    <scope>NUCLEOTIDE SEQUENCE [LARGE SCALE GENOMIC DNA]</scope>
    <source>
        <strain evidence="3 4">BR 11880</strain>
    </source>
</reference>
<evidence type="ECO:0000256" key="2">
    <source>
        <dbReference type="SAM" id="SignalP"/>
    </source>
</evidence>
<feature type="signal peptide" evidence="2">
    <location>
        <begin position="1"/>
        <end position="33"/>
    </location>
</feature>
<dbReference type="Pfam" id="PF05593">
    <property type="entry name" value="RHS_repeat"/>
    <property type="match status" value="1"/>
</dbReference>
<name>A0A560EIZ7_9PROT</name>
<organism evidence="3 4">
    <name type="scientific">Nitrospirillum amazonense</name>
    <dbReference type="NCBI Taxonomy" id="28077"/>
    <lineage>
        <taxon>Bacteria</taxon>
        <taxon>Pseudomonadati</taxon>
        <taxon>Pseudomonadota</taxon>
        <taxon>Alphaproteobacteria</taxon>
        <taxon>Rhodospirillales</taxon>
        <taxon>Azospirillaceae</taxon>
        <taxon>Nitrospirillum</taxon>
    </lineage>
</organism>
<sequence>MTSVENPQTALFHFVRTATLAGALSCLALPAAADSISYTYDALGRVIKSTTSSGATIQYSYDPAGNRTMVSASGTSYPSSGSAVSTPVIVLPLLGGMVLPLAKPW</sequence>
<dbReference type="AlphaFoldDB" id="A0A560EIZ7"/>
<dbReference type="RefSeq" id="WP_145754690.1">
    <property type="nucleotide sequence ID" value="NZ_VITN01000044.1"/>
</dbReference>
<evidence type="ECO:0000313" key="4">
    <source>
        <dbReference type="Proteomes" id="UP000319859"/>
    </source>
</evidence>
<gene>
    <name evidence="3" type="ORF">FBZ89_1443</name>
</gene>
<dbReference type="InterPro" id="IPR006530">
    <property type="entry name" value="YD"/>
</dbReference>
<feature type="chain" id="PRO_5021994808" evidence="2">
    <location>
        <begin position="34"/>
        <end position="105"/>
    </location>
</feature>
<dbReference type="Gene3D" id="2.180.10.10">
    <property type="entry name" value="RHS repeat-associated core"/>
    <property type="match status" value="1"/>
</dbReference>
<keyword evidence="1" id="KW-1133">Transmembrane helix</keyword>
<evidence type="ECO:0000313" key="3">
    <source>
        <dbReference type="EMBL" id="TWB09205.1"/>
    </source>
</evidence>
<dbReference type="NCBIfam" id="TIGR01643">
    <property type="entry name" value="YD_repeat_2x"/>
    <property type="match status" value="1"/>
</dbReference>
<dbReference type="InterPro" id="IPR031325">
    <property type="entry name" value="RHS_repeat"/>
</dbReference>
<dbReference type="OrthoDB" id="7433002at2"/>
<keyword evidence="2" id="KW-0732">Signal</keyword>
<evidence type="ECO:0000256" key="1">
    <source>
        <dbReference type="SAM" id="Phobius"/>
    </source>
</evidence>
<dbReference type="EMBL" id="VITN01000044">
    <property type="protein sequence ID" value="TWB09205.1"/>
    <property type="molecule type" value="Genomic_DNA"/>
</dbReference>
<feature type="transmembrane region" description="Helical" evidence="1">
    <location>
        <begin position="83"/>
        <end position="102"/>
    </location>
</feature>
<protein>
    <submittedName>
        <fullName evidence="3">YD repeat-containing protein</fullName>
    </submittedName>
</protein>